<keyword evidence="2" id="KW-1185">Reference proteome</keyword>
<name>A0ACC8X8E7_9FIRM</name>
<evidence type="ECO:0000313" key="2">
    <source>
        <dbReference type="Proteomes" id="UP000188605"/>
    </source>
</evidence>
<reference evidence="1" key="1">
    <citation type="submission" date="2016-08" db="EMBL/GenBank/DDBJ databases">
        <authorList>
            <person name="Ngugi D.K."/>
            <person name="Miyake S."/>
            <person name="Stingl U."/>
        </authorList>
    </citation>
    <scope>NUCLEOTIDE SEQUENCE</scope>
    <source>
        <strain evidence="1">SCG-B11WGA-EpuloA1</strain>
    </source>
</reference>
<evidence type="ECO:0000313" key="1">
    <source>
        <dbReference type="EMBL" id="ONI38267.1"/>
    </source>
</evidence>
<accession>A0ACC8X8E7</accession>
<gene>
    <name evidence="1" type="ORF">AN396_11190</name>
</gene>
<organism evidence="1 2">
    <name type="scientific">Candidatus Epulonipiscium fishelsonii</name>
    <dbReference type="NCBI Taxonomy" id="77094"/>
    <lineage>
        <taxon>Bacteria</taxon>
        <taxon>Bacillati</taxon>
        <taxon>Bacillota</taxon>
        <taxon>Clostridia</taxon>
        <taxon>Lachnospirales</taxon>
        <taxon>Lachnospiraceae</taxon>
        <taxon>Candidatus Epulonipiscium</taxon>
    </lineage>
</organism>
<sequence>MLVKTLVLGMFQTNCYIVGKEGTCVVIDPADNGNKINKTIEELEMKPVAIFLTHSHFDHILAVPEIRSKWGDIPVYCNERDWSDEKTEVFMGGSYPTVTSFGNVINYDEGDIIDVGEFKVKVMHTPGHTEGSVILEIEDMLFTGDTLFRGSIGRVDFKGGDSKKMNASLKRLVALPKDYRIMPGHDAASTLYTEKKTNPYLV</sequence>
<dbReference type="Proteomes" id="UP000188605">
    <property type="component" value="Unassembled WGS sequence"/>
</dbReference>
<dbReference type="EMBL" id="LJDB01000091">
    <property type="protein sequence ID" value="ONI38267.1"/>
    <property type="molecule type" value="Genomic_DNA"/>
</dbReference>
<protein>
    <submittedName>
        <fullName evidence="1">Uncharacterized protein</fullName>
    </submittedName>
</protein>
<proteinExistence type="predicted"/>
<comment type="caution">
    <text evidence="1">The sequence shown here is derived from an EMBL/GenBank/DDBJ whole genome shotgun (WGS) entry which is preliminary data.</text>
</comment>